<dbReference type="PANTHER" id="PTHR15835:SF6">
    <property type="entry name" value="ZINC FINGER C3HC-TYPE PROTEIN 1"/>
    <property type="match status" value="1"/>
</dbReference>
<proteinExistence type="predicted"/>
<evidence type="ECO:0000313" key="10">
    <source>
        <dbReference type="Proteomes" id="UP000001194"/>
    </source>
</evidence>
<evidence type="ECO:0000313" key="9">
    <source>
        <dbReference type="EMBL" id="EDR08701.1"/>
    </source>
</evidence>
<dbReference type="RefSeq" id="XP_001880926.1">
    <property type="nucleotide sequence ID" value="XM_001880891.1"/>
</dbReference>
<dbReference type="GeneID" id="6076319"/>
<organism evidence="10">
    <name type="scientific">Laccaria bicolor (strain S238N-H82 / ATCC MYA-4686)</name>
    <name type="common">Bicoloured deceiver</name>
    <name type="synonym">Laccaria laccata var. bicolor</name>
    <dbReference type="NCBI Taxonomy" id="486041"/>
    <lineage>
        <taxon>Eukaryota</taxon>
        <taxon>Fungi</taxon>
        <taxon>Dikarya</taxon>
        <taxon>Basidiomycota</taxon>
        <taxon>Agaricomycotina</taxon>
        <taxon>Agaricomycetes</taxon>
        <taxon>Agaricomycetidae</taxon>
        <taxon>Agaricales</taxon>
        <taxon>Agaricineae</taxon>
        <taxon>Hydnangiaceae</taxon>
        <taxon>Laccaria</taxon>
    </lineage>
</organism>
<dbReference type="InterPro" id="IPR013909">
    <property type="entry name" value="NuBaID_C"/>
</dbReference>
<dbReference type="InParanoid" id="B0DA54"/>
<dbReference type="EMBL" id="DS547101">
    <property type="protein sequence ID" value="EDR08701.1"/>
    <property type="molecule type" value="Genomic_DNA"/>
</dbReference>
<gene>
    <name evidence="9" type="ORF">LACBIDRAFT_294203</name>
</gene>
<evidence type="ECO:0000256" key="2">
    <source>
        <dbReference type="ARBA" id="ARBA00022723"/>
    </source>
</evidence>
<dbReference type="Pfam" id="PF07967">
    <property type="entry name" value="zf-C3HC"/>
    <property type="match status" value="1"/>
</dbReference>
<feature type="region of interest" description="Disordered" evidence="6">
    <location>
        <begin position="1381"/>
        <end position="1408"/>
    </location>
</feature>
<dbReference type="GO" id="GO:0005634">
    <property type="term" value="C:nucleus"/>
    <property type="evidence" value="ECO:0007669"/>
    <property type="project" value="UniProtKB-SubCell"/>
</dbReference>
<feature type="compositionally biased region" description="Low complexity" evidence="6">
    <location>
        <begin position="1312"/>
        <end position="1328"/>
    </location>
</feature>
<evidence type="ECO:0000259" key="7">
    <source>
        <dbReference type="Pfam" id="PF07967"/>
    </source>
</evidence>
<dbReference type="KEGG" id="lbc:LACBIDRAFT_294203"/>
<dbReference type="Proteomes" id="UP000001194">
    <property type="component" value="Unassembled WGS sequence"/>
</dbReference>
<evidence type="ECO:0000256" key="6">
    <source>
        <dbReference type="SAM" id="MobiDB-lite"/>
    </source>
</evidence>
<feature type="compositionally biased region" description="Low complexity" evidence="6">
    <location>
        <begin position="1438"/>
        <end position="1455"/>
    </location>
</feature>
<feature type="region of interest" description="Disordered" evidence="6">
    <location>
        <begin position="1194"/>
        <end position="1223"/>
    </location>
</feature>
<evidence type="ECO:0000256" key="1">
    <source>
        <dbReference type="ARBA" id="ARBA00004123"/>
    </source>
</evidence>
<evidence type="ECO:0000256" key="4">
    <source>
        <dbReference type="ARBA" id="ARBA00022833"/>
    </source>
</evidence>
<keyword evidence="10" id="KW-1185">Reference proteome</keyword>
<feature type="region of interest" description="Disordered" evidence="6">
    <location>
        <begin position="1312"/>
        <end position="1344"/>
    </location>
</feature>
<protein>
    <submittedName>
        <fullName evidence="9">Predicted protein</fullName>
    </submittedName>
</protein>
<keyword evidence="5" id="KW-0539">Nucleus</keyword>
<feature type="domain" description="NuBaID C-terminal" evidence="8">
    <location>
        <begin position="1357"/>
        <end position="1426"/>
    </location>
</feature>
<dbReference type="HOGENOM" id="CLU_248665_0_0_1"/>
<dbReference type="GO" id="GO:0008270">
    <property type="term" value="F:zinc ion binding"/>
    <property type="evidence" value="ECO:0007669"/>
    <property type="project" value="UniProtKB-KW"/>
</dbReference>
<evidence type="ECO:0000256" key="3">
    <source>
        <dbReference type="ARBA" id="ARBA00022771"/>
    </source>
</evidence>
<feature type="domain" description="C3HC-type" evidence="7">
    <location>
        <begin position="1087"/>
        <end position="1140"/>
    </location>
</feature>
<keyword evidence="4" id="KW-0862">Zinc</keyword>
<evidence type="ECO:0000259" key="8">
    <source>
        <dbReference type="Pfam" id="PF08600"/>
    </source>
</evidence>
<feature type="region of interest" description="Disordered" evidence="6">
    <location>
        <begin position="1438"/>
        <end position="1459"/>
    </location>
</feature>
<comment type="subcellular location">
    <subcellularLocation>
        <location evidence="1">Nucleus</location>
    </subcellularLocation>
</comment>
<evidence type="ECO:0000256" key="5">
    <source>
        <dbReference type="ARBA" id="ARBA00023242"/>
    </source>
</evidence>
<dbReference type="InterPro" id="IPR012935">
    <property type="entry name" value="NuBaID_N"/>
</dbReference>
<feature type="region of interest" description="Disordered" evidence="6">
    <location>
        <begin position="1252"/>
        <end position="1285"/>
    </location>
</feature>
<reference evidence="9 10" key="1">
    <citation type="journal article" date="2008" name="Nature">
        <title>The genome of Laccaria bicolor provides insights into mycorrhizal symbiosis.</title>
        <authorList>
            <person name="Martin F."/>
            <person name="Aerts A."/>
            <person name="Ahren D."/>
            <person name="Brun A."/>
            <person name="Danchin E.G.J."/>
            <person name="Duchaussoy F."/>
            <person name="Gibon J."/>
            <person name="Kohler A."/>
            <person name="Lindquist E."/>
            <person name="Pereda V."/>
            <person name="Salamov A."/>
            <person name="Shapiro H.J."/>
            <person name="Wuyts J."/>
            <person name="Blaudez D."/>
            <person name="Buee M."/>
            <person name="Brokstein P."/>
            <person name="Canbaeck B."/>
            <person name="Cohen D."/>
            <person name="Courty P.E."/>
            <person name="Coutinho P.M."/>
            <person name="Delaruelle C."/>
            <person name="Detter J.C."/>
            <person name="Deveau A."/>
            <person name="DiFazio S."/>
            <person name="Duplessis S."/>
            <person name="Fraissinet-Tachet L."/>
            <person name="Lucic E."/>
            <person name="Frey-Klett P."/>
            <person name="Fourrey C."/>
            <person name="Feussner I."/>
            <person name="Gay G."/>
            <person name="Grimwood J."/>
            <person name="Hoegger P.J."/>
            <person name="Jain P."/>
            <person name="Kilaru S."/>
            <person name="Labbe J."/>
            <person name="Lin Y.C."/>
            <person name="Legue V."/>
            <person name="Le Tacon F."/>
            <person name="Marmeisse R."/>
            <person name="Melayah D."/>
            <person name="Montanini B."/>
            <person name="Muratet M."/>
            <person name="Nehls U."/>
            <person name="Niculita-Hirzel H."/>
            <person name="Oudot-Le Secq M.P."/>
            <person name="Peter M."/>
            <person name="Quesneville H."/>
            <person name="Rajashekar B."/>
            <person name="Reich M."/>
            <person name="Rouhier N."/>
            <person name="Schmutz J."/>
            <person name="Yin T."/>
            <person name="Chalot M."/>
            <person name="Henrissat B."/>
            <person name="Kuees U."/>
            <person name="Lucas S."/>
            <person name="Van de Peer Y."/>
            <person name="Podila G.K."/>
            <person name="Polle A."/>
            <person name="Pukkila P.J."/>
            <person name="Richardson P.M."/>
            <person name="Rouze P."/>
            <person name="Sanders I.R."/>
            <person name="Stajich J.E."/>
            <person name="Tunlid A."/>
            <person name="Tuskan G."/>
            <person name="Grigoriev I.V."/>
        </authorList>
    </citation>
    <scope>NUCLEOTIDE SEQUENCE [LARGE SCALE GENOMIC DNA]</scope>
    <source>
        <strain evidence="10">S238N-H82 / ATCC MYA-4686</strain>
    </source>
</reference>
<keyword evidence="2" id="KW-0479">Metal-binding</keyword>
<dbReference type="Pfam" id="PF08600">
    <property type="entry name" value="NuBaID_C"/>
    <property type="match status" value="1"/>
</dbReference>
<feature type="compositionally biased region" description="Basic and acidic residues" evidence="6">
    <location>
        <begin position="1383"/>
        <end position="1397"/>
    </location>
</feature>
<dbReference type="PANTHER" id="PTHR15835">
    <property type="entry name" value="NUCLEAR-INTERACTING PARTNER OF ALK"/>
    <property type="match status" value="1"/>
</dbReference>
<dbReference type="OrthoDB" id="2592092at2759"/>
<keyword evidence="3" id="KW-0863">Zinc-finger</keyword>
<dbReference type="STRING" id="486041.B0DA54"/>
<sequence>MLRWCQLPVRVLDRSATPSIGIRHYARKPVGSTSIFSSSASRPPICAHTHSNILKRCCNTRPSHLARSAVSAPQSLSTNKLDACNIEPVPLSELAKPAACFSSLETFTELLGICGTHLLADEGRVHSVYHSQRMLQDQGSRGAEGEAVHWKFMLKVLGDKELLGYDLEEVDRYWMMLALLKTVAHGSALTASTREVLSLANIQYLKIRHQPHSEIHMPYFRTFLSMNREWSITALKHLSHLLKLHPGAASNYSSLFWQATAQRGHDLPLQLKAEILDMVFTRATSPPSNVTRSSPLRMSSDPKGNHLKTYSVSQLGSILSSVVFPGYSPEFSPISLKQWAVKQVKEAFAPSLPVDARWDNLLLLSVSRLLRESSLASGLSLNSAWRTKNTVWSTILMLAVLEQTFSVMKLDVLLRNEVQGISRPLWRVWKKIDISRTPIDVTRSVVAGFFRIAALSIDKPLTDGCFRYCKERSLWTDRTGEESVMTAQTAYVIAAYVMASASCRGRDWSGIFSSISSAFTGTQWRDQVVTELITLYASQDVETGANLVSFSQTNGIYPSISAVRVLSLALIATQEWDLLVPFLWEPRFPRAHIEHLLVSILRVFQTQRRELADVSLVEVLGKCMLKLYAHLPPAPTSRYPIRYFFSVMVATRYGAVAVDIIEAIHHSSPGFFTMRVFTRLARQLVAHGEPSVALRLLRLAESGAASRPLDDMRRKLTMSLHNSGAHNLARKTSHRITRRTRRDMLIRAVHFRRIPTDRFNKLHIIPIATAVPEDGPTIRHAVSLLVNANRPHAARKLFARTFHKLDSKVCTVIGNIILHGPSRSLEERNGRLVRQTLRIKDFLMHHYGFVPDRATLNIILKTLFKWRTGIDSQKLKRLFDQVIRQGYPASVKWHQRHGVPFGTPPSSPVLLSFPSLTSHISFEKHVRPMYKMFIKAFYLRNDVHAAKKVVGILKEEEVIALKEREKRNAARRMGIIKKRKRAVRKLDDAFQILDNAVAPTEHRPPPPKRSNTSHSLYSTLAKYGIKSKEHSQPTVATPGKSTPHLTAILTRAATRTKNAFPFRFSSQPQSFSPSLSFPSNVEYRPSSLPSFLSRLSTFRLTTYANKPSAIDAVAAAKCGWTNDGKDRLVCGLCSSSWAVAGREGMNRDAGKEDNEYPWWRLIRIGVLGKRASVTWLLLSSLHLLHPIAITNGDGQGRQSCSHVFERSPRRRHDKAPSGTFASKVKNLPHSKSIQNQSQLSSLRTAVASFKPPMRLTSDNTPNGADHQSPASSPSAVEEPEEEPSETAILTALFGWTLVKSAPPIASRRVSAVRTSSAVPSGPASPSMSNSVSRPATPPPASKGDAISFQIPSNLLKTKDSALLQCNLCQRRIGLWAFAPRQTTEQKVHTQEDPDKPSTQRPRKPMPQRPFDLLKEHRSYCPYVVRSTVVPSMSIPVQESSSSSRVELTRSTTSSSNLQGTNGALDGWRAVLTVVLRYGMAQRQMVEYHIRGLDDATNTNGIAEPMEVDNVKAMVAGVKSKGGKDLLKYVRGLLG</sequence>
<accession>B0DA54</accession>
<name>B0DA54_LACBS</name>